<organism evidence="1 2">
    <name type="scientific">Linnemannia exigua</name>
    <dbReference type="NCBI Taxonomy" id="604196"/>
    <lineage>
        <taxon>Eukaryota</taxon>
        <taxon>Fungi</taxon>
        <taxon>Fungi incertae sedis</taxon>
        <taxon>Mucoromycota</taxon>
        <taxon>Mortierellomycotina</taxon>
        <taxon>Mortierellomycetes</taxon>
        <taxon>Mortierellales</taxon>
        <taxon>Mortierellaceae</taxon>
        <taxon>Linnemannia</taxon>
    </lineage>
</organism>
<dbReference type="SUPFAM" id="SSF81383">
    <property type="entry name" value="F-box domain"/>
    <property type="match status" value="1"/>
</dbReference>
<dbReference type="AlphaFoldDB" id="A0AAD4DJ98"/>
<reference evidence="1" key="1">
    <citation type="journal article" date="2020" name="Fungal Divers.">
        <title>Resolving the Mortierellaceae phylogeny through synthesis of multi-gene phylogenetics and phylogenomics.</title>
        <authorList>
            <person name="Vandepol N."/>
            <person name="Liber J."/>
            <person name="Desiro A."/>
            <person name="Na H."/>
            <person name="Kennedy M."/>
            <person name="Barry K."/>
            <person name="Grigoriev I.V."/>
            <person name="Miller A.N."/>
            <person name="O'Donnell K."/>
            <person name="Stajich J.E."/>
            <person name="Bonito G."/>
        </authorList>
    </citation>
    <scope>NUCLEOTIDE SEQUENCE</scope>
    <source>
        <strain evidence="1">NRRL 28262</strain>
    </source>
</reference>
<name>A0AAD4DJ98_9FUNG</name>
<dbReference type="Gene3D" id="3.80.10.10">
    <property type="entry name" value="Ribonuclease Inhibitor"/>
    <property type="match status" value="1"/>
</dbReference>
<dbReference type="InterPro" id="IPR032675">
    <property type="entry name" value="LRR_dom_sf"/>
</dbReference>
<proteinExistence type="predicted"/>
<dbReference type="InterPro" id="IPR036047">
    <property type="entry name" value="F-box-like_dom_sf"/>
</dbReference>
<comment type="caution">
    <text evidence="1">The sequence shown here is derived from an EMBL/GenBank/DDBJ whole genome shotgun (WGS) entry which is preliminary data.</text>
</comment>
<evidence type="ECO:0000313" key="2">
    <source>
        <dbReference type="Proteomes" id="UP001194580"/>
    </source>
</evidence>
<protein>
    <recommendedName>
        <fullName evidence="3">F-box domain-containing protein</fullName>
    </recommendedName>
</protein>
<evidence type="ECO:0008006" key="3">
    <source>
        <dbReference type="Google" id="ProtNLM"/>
    </source>
</evidence>
<keyword evidence="2" id="KW-1185">Reference proteome</keyword>
<gene>
    <name evidence="1" type="ORF">BGZ95_000783</name>
</gene>
<dbReference type="Proteomes" id="UP001194580">
    <property type="component" value="Unassembled WGS sequence"/>
</dbReference>
<dbReference type="EMBL" id="JAAAIL010000115">
    <property type="protein sequence ID" value="KAG0279585.1"/>
    <property type="molecule type" value="Genomic_DNA"/>
</dbReference>
<evidence type="ECO:0000313" key="1">
    <source>
        <dbReference type="EMBL" id="KAG0279585.1"/>
    </source>
</evidence>
<sequence length="620" mass="70635">MATNTTHTTINTDGPQNINIFLSDIPLEILWQVADYLPRKTLQSCILLNQSLSRSFLPYVWRHINVFHFYPSQKKMTPVERFQRFKEQSVDTGALARNGGHIRTLKGVFVEWIEQVFTAEVVGSQLVELSILSYCCPLPRQSIPNYMSNFEGVVSRLCRTLSMFLQHQANGSNKLRRLRLGIDVLCRENEEDLELLLASIPRSVEEMVFRNWLGSRDAEDYIRIGMNKWTPLGIDNVVVEDFQRKDAERRTQAARQGSQLPSGLFSTLTGATTTSDTISTDASAEPGFLPHLKRLVFDKSCICQATMDLLLPWFPALESLSLFDSNIVQPVQLTRSIQTHCPLLSTLCISRSQGENYHRLIESTCSLLLCASLGGWKTVALSTFQPHSLQPSAQALLLQHAATLETIFFQGCRVGSPFVFRVLGSAPRLKRFVVVSARKVPVKIDPSFVEEMDWVCRDLEVFRIMMNMNRAHDRPHKGGRRNDNGESIVSATDMVQYAEGLSAQRKVYRQIGQLTKLKELIIGDIENDELSHNPFMKLARDRSGSRFSRHYPNSRPSHDNNLTSGLDLLGNLKQLRRVGLIDMESGGFMECEEDKVWVKEHWPLVKEGYRDYFWKKLKHL</sequence>
<accession>A0AAD4DJ98</accession>
<dbReference type="SUPFAM" id="SSF52047">
    <property type="entry name" value="RNI-like"/>
    <property type="match status" value="1"/>
</dbReference>